<reference evidence="2 3" key="1">
    <citation type="journal article" date="2018" name="Evol. Lett.">
        <title>Horizontal gene cluster transfer increased hallucinogenic mushroom diversity.</title>
        <authorList>
            <person name="Reynolds H.T."/>
            <person name="Vijayakumar V."/>
            <person name="Gluck-Thaler E."/>
            <person name="Korotkin H.B."/>
            <person name="Matheny P.B."/>
            <person name="Slot J.C."/>
        </authorList>
    </citation>
    <scope>NUCLEOTIDE SEQUENCE [LARGE SCALE GENOMIC DNA]</scope>
    <source>
        <strain evidence="2 3">2629</strain>
    </source>
</reference>
<feature type="compositionally biased region" description="Low complexity" evidence="1">
    <location>
        <begin position="8"/>
        <end position="31"/>
    </location>
</feature>
<name>A0A409W5U2_9AGAR</name>
<dbReference type="Proteomes" id="UP000284842">
    <property type="component" value="Unassembled WGS sequence"/>
</dbReference>
<feature type="region of interest" description="Disordered" evidence="1">
    <location>
        <begin position="1"/>
        <end position="138"/>
    </location>
</feature>
<dbReference type="EMBL" id="NHTK01005791">
    <property type="protein sequence ID" value="PPQ73867.1"/>
    <property type="molecule type" value="Genomic_DNA"/>
</dbReference>
<evidence type="ECO:0000313" key="2">
    <source>
        <dbReference type="EMBL" id="PPQ73867.1"/>
    </source>
</evidence>
<proteinExistence type="predicted"/>
<evidence type="ECO:0000256" key="1">
    <source>
        <dbReference type="SAM" id="MobiDB-lite"/>
    </source>
</evidence>
<dbReference type="InParanoid" id="A0A409W5U2"/>
<accession>A0A409W5U2</accession>
<organism evidence="2 3">
    <name type="scientific">Panaeolus cyanescens</name>
    <dbReference type="NCBI Taxonomy" id="181874"/>
    <lineage>
        <taxon>Eukaryota</taxon>
        <taxon>Fungi</taxon>
        <taxon>Dikarya</taxon>
        <taxon>Basidiomycota</taxon>
        <taxon>Agaricomycotina</taxon>
        <taxon>Agaricomycetes</taxon>
        <taxon>Agaricomycetidae</taxon>
        <taxon>Agaricales</taxon>
        <taxon>Agaricineae</taxon>
        <taxon>Galeropsidaceae</taxon>
        <taxon>Panaeolus</taxon>
    </lineage>
</organism>
<feature type="compositionally biased region" description="Low complexity" evidence="1">
    <location>
        <begin position="101"/>
        <end position="111"/>
    </location>
</feature>
<gene>
    <name evidence="2" type="ORF">CVT24_011937</name>
</gene>
<feature type="compositionally biased region" description="Low complexity" evidence="1">
    <location>
        <begin position="118"/>
        <end position="138"/>
    </location>
</feature>
<protein>
    <submittedName>
        <fullName evidence="2">Uncharacterized protein</fullName>
    </submittedName>
</protein>
<feature type="compositionally biased region" description="Low complexity" evidence="1">
    <location>
        <begin position="56"/>
        <end position="70"/>
    </location>
</feature>
<dbReference type="AlphaFoldDB" id="A0A409W5U2"/>
<evidence type="ECO:0000313" key="3">
    <source>
        <dbReference type="Proteomes" id="UP000284842"/>
    </source>
</evidence>
<comment type="caution">
    <text evidence="2">The sequence shown here is derived from an EMBL/GenBank/DDBJ whole genome shotgun (WGS) entry which is preliminary data.</text>
</comment>
<keyword evidence="3" id="KW-1185">Reference proteome</keyword>
<sequence>MSQSTDNSVSQQSHAAAPAPVADQAPTNSATPAPPTNLNPPLASRPVPPGLKLTEGRTTGSSGNGNTTFTVSISYTTPFSRPLSRRMCCTSANPDPDLNANPTTNSTTIPNTNPPTNPTTNTNTNTNPDPDTNPNLTPAQSLVLSNLRTQFISQSQSHAIISRPRADSGVKDNDVSQSIAQLRTLQLEVADAHARGADTLQELEEQMRLGVEIEKRIEELVKREEEARRDRCVCEGELMGNIPRDEIFVTGIGEGGLAQVLKGMMVTNSESTANIQADELESFESVMGRLEAKAEAKAEADKPANEIDAQAVQVTPAAVVGYGSPQVEVNQIYWDKPDGNIDINNASSAEFAREDRVQHIAKECTPAVYAYACVQSAETSASVLQLEERSRLQLANRIDTGHVGSLVTIEDGGEIE</sequence>